<dbReference type="InterPro" id="IPR013785">
    <property type="entry name" value="Aldolase_TIM"/>
</dbReference>
<dbReference type="GO" id="GO:0009264">
    <property type="term" value="P:deoxyribonucleotide catabolic process"/>
    <property type="evidence" value="ECO:0007669"/>
    <property type="project" value="UniProtKB-UniRule"/>
</dbReference>
<comment type="similarity">
    <text evidence="1 7">Belongs to the DeoC/FbaB aldolase family. DeoC type 1 subfamily.</text>
</comment>
<dbReference type="GO" id="GO:0005737">
    <property type="term" value="C:cytoplasm"/>
    <property type="evidence" value="ECO:0007669"/>
    <property type="project" value="UniProtKB-SubCell"/>
</dbReference>
<keyword evidence="3 7" id="KW-0456">Lyase</keyword>
<dbReference type="GO" id="GO:0016052">
    <property type="term" value="P:carbohydrate catabolic process"/>
    <property type="evidence" value="ECO:0007669"/>
    <property type="project" value="TreeGrafter"/>
</dbReference>
<comment type="catalytic activity">
    <reaction evidence="5 7">
        <text>2-deoxy-D-ribose 5-phosphate = D-glyceraldehyde 3-phosphate + acetaldehyde</text>
        <dbReference type="Rhea" id="RHEA:12821"/>
        <dbReference type="ChEBI" id="CHEBI:15343"/>
        <dbReference type="ChEBI" id="CHEBI:59776"/>
        <dbReference type="ChEBI" id="CHEBI:62877"/>
        <dbReference type="EC" id="4.1.2.4"/>
    </reaction>
</comment>
<comment type="pathway">
    <text evidence="7">Carbohydrate degradation; 2-deoxy-D-ribose 1-phosphate degradation; D-glyceraldehyde 3-phosphate and acetaldehyde from 2-deoxy-alpha-D-ribose 1-phosphate: step 2/2.</text>
</comment>
<organism evidence="8 9">
    <name type="scientific">Enhygromyxa salina</name>
    <dbReference type="NCBI Taxonomy" id="215803"/>
    <lineage>
        <taxon>Bacteria</taxon>
        <taxon>Pseudomonadati</taxon>
        <taxon>Myxococcota</taxon>
        <taxon>Polyangia</taxon>
        <taxon>Nannocystales</taxon>
        <taxon>Nannocystaceae</taxon>
        <taxon>Enhygromyxa</taxon>
    </lineage>
</organism>
<evidence type="ECO:0000256" key="4">
    <source>
        <dbReference type="ARBA" id="ARBA00023270"/>
    </source>
</evidence>
<dbReference type="PANTHER" id="PTHR10889">
    <property type="entry name" value="DEOXYRIBOSE-PHOSPHATE ALDOLASE"/>
    <property type="match status" value="1"/>
</dbReference>
<dbReference type="CDD" id="cd00959">
    <property type="entry name" value="DeoC"/>
    <property type="match status" value="1"/>
</dbReference>
<dbReference type="Pfam" id="PF01791">
    <property type="entry name" value="DeoC"/>
    <property type="match status" value="1"/>
</dbReference>
<dbReference type="Proteomes" id="UP000031599">
    <property type="component" value="Unassembled WGS sequence"/>
</dbReference>
<dbReference type="InterPro" id="IPR011343">
    <property type="entry name" value="DeoC"/>
</dbReference>
<dbReference type="GO" id="GO:0004139">
    <property type="term" value="F:deoxyribose-phosphate aldolase activity"/>
    <property type="evidence" value="ECO:0007669"/>
    <property type="project" value="UniProtKB-UniRule"/>
</dbReference>
<gene>
    <name evidence="7" type="primary">deoC</name>
    <name evidence="8" type="ORF">DB30_04768</name>
</gene>
<dbReference type="AlphaFoldDB" id="A0A0C1ZYM0"/>
<keyword evidence="4 7" id="KW-0704">Schiff base</keyword>
<comment type="function">
    <text evidence="6 7">Catalyzes a reversible aldol reaction between acetaldehyde and D-glyceraldehyde 3-phosphate to generate 2-deoxy-D-ribose 5-phosphate.</text>
</comment>
<evidence type="ECO:0000256" key="7">
    <source>
        <dbReference type="HAMAP-Rule" id="MF_00114"/>
    </source>
</evidence>
<comment type="subcellular location">
    <subcellularLocation>
        <location evidence="7">Cytoplasm</location>
    </subcellularLocation>
</comment>
<dbReference type="SUPFAM" id="SSF51569">
    <property type="entry name" value="Aldolase"/>
    <property type="match status" value="1"/>
</dbReference>
<comment type="caution">
    <text evidence="8">The sequence shown here is derived from an EMBL/GenBank/DDBJ whole genome shotgun (WGS) entry which is preliminary data.</text>
</comment>
<dbReference type="EMBL" id="JMCC02000040">
    <property type="protein sequence ID" value="KIG16308.1"/>
    <property type="molecule type" value="Genomic_DNA"/>
</dbReference>
<dbReference type="UniPathway" id="UPA00002">
    <property type="reaction ID" value="UER00468"/>
</dbReference>
<evidence type="ECO:0000313" key="9">
    <source>
        <dbReference type="Proteomes" id="UP000031599"/>
    </source>
</evidence>
<evidence type="ECO:0000256" key="1">
    <source>
        <dbReference type="ARBA" id="ARBA00010936"/>
    </source>
</evidence>
<dbReference type="FunFam" id="3.20.20.70:FF:000044">
    <property type="entry name" value="Deoxyribose-phosphate aldolase"/>
    <property type="match status" value="1"/>
</dbReference>
<accession>A0A0C1ZYM0</accession>
<reference evidence="8 9" key="1">
    <citation type="submission" date="2014-12" db="EMBL/GenBank/DDBJ databases">
        <title>Genome assembly of Enhygromyxa salina DSM 15201.</title>
        <authorList>
            <person name="Sharma G."/>
            <person name="Subramanian S."/>
        </authorList>
    </citation>
    <scope>NUCLEOTIDE SEQUENCE [LARGE SCALE GENOMIC DNA]</scope>
    <source>
        <strain evidence="8 9">DSM 15201</strain>
    </source>
</reference>
<keyword evidence="2 7" id="KW-0963">Cytoplasm</keyword>
<dbReference type="HAMAP" id="MF_00114">
    <property type="entry name" value="DeoC_type1"/>
    <property type="match status" value="1"/>
</dbReference>
<dbReference type="SMART" id="SM01133">
    <property type="entry name" value="DeoC"/>
    <property type="match status" value="1"/>
</dbReference>
<dbReference type="InterPro" id="IPR002915">
    <property type="entry name" value="DeoC/FbaB/LacD_aldolase"/>
</dbReference>
<dbReference type="NCBIfam" id="TIGR00126">
    <property type="entry name" value="deoC"/>
    <property type="match status" value="1"/>
</dbReference>
<evidence type="ECO:0000256" key="2">
    <source>
        <dbReference type="ARBA" id="ARBA00022490"/>
    </source>
</evidence>
<evidence type="ECO:0000256" key="6">
    <source>
        <dbReference type="ARBA" id="ARBA00056337"/>
    </source>
</evidence>
<dbReference type="PANTHER" id="PTHR10889:SF1">
    <property type="entry name" value="DEOXYRIBOSE-PHOSPHATE ALDOLASE"/>
    <property type="match status" value="1"/>
</dbReference>
<dbReference type="EC" id="4.1.2.4" evidence="7"/>
<feature type="active site" description="Schiff-base intermediate with acetaldehyde" evidence="7">
    <location>
        <position position="160"/>
    </location>
</feature>
<feature type="active site" description="Proton donor/acceptor" evidence="7">
    <location>
        <position position="97"/>
    </location>
</feature>
<evidence type="ECO:0000313" key="8">
    <source>
        <dbReference type="EMBL" id="KIG16308.1"/>
    </source>
</evidence>
<dbReference type="InterPro" id="IPR028581">
    <property type="entry name" value="DeoC_typeI"/>
</dbReference>
<dbReference type="GO" id="GO:0006018">
    <property type="term" value="P:2-deoxyribose 1-phosphate catabolic process"/>
    <property type="evidence" value="ECO:0007669"/>
    <property type="project" value="UniProtKB-UniRule"/>
</dbReference>
<dbReference type="Gene3D" id="3.20.20.70">
    <property type="entry name" value="Aldolase class I"/>
    <property type="match status" value="1"/>
</dbReference>
<dbReference type="PIRSF" id="PIRSF001357">
    <property type="entry name" value="DeoC"/>
    <property type="match status" value="1"/>
</dbReference>
<evidence type="ECO:0000256" key="5">
    <source>
        <dbReference type="ARBA" id="ARBA00048791"/>
    </source>
</evidence>
<evidence type="ECO:0000256" key="3">
    <source>
        <dbReference type="ARBA" id="ARBA00023239"/>
    </source>
</evidence>
<feature type="active site" description="Proton donor/acceptor" evidence="7">
    <location>
        <position position="189"/>
    </location>
</feature>
<dbReference type="RefSeq" id="WP_052550012.1">
    <property type="nucleotide sequence ID" value="NZ_JMCC02000040.1"/>
</dbReference>
<sequence length="229" mass="23588">MSDVPRAAAELARLIDHTLLAPTATAAAIDQLCAQARTHGLFSVCVNPCWAARAKQQLDGSEVRVCTVIGFPLGANATAGKAAEARVAVDDGADELDMVMNVGWLLDGREQQVRDDIAAVVDAGQGRVVKVILEIALLDEQAMIARACELAVAGGASFVKTSTGFGPGGATLEAVRVMRRTVGETIGVKASGGIRDAATARRMIEAGASRLGASASLRILAEWGAAQPA</sequence>
<name>A0A0C1ZYM0_9BACT</name>
<protein>
    <recommendedName>
        <fullName evidence="7">Deoxyribose-phosphate aldolase</fullName>
        <shortName evidence="7">DERA</shortName>
        <ecNumber evidence="7">4.1.2.4</ecNumber>
    </recommendedName>
    <alternativeName>
        <fullName evidence="7">2-deoxy-D-ribose 5-phosphate aldolase</fullName>
    </alternativeName>
    <alternativeName>
        <fullName evidence="7">Phosphodeoxyriboaldolase</fullName>
        <shortName evidence="7">Deoxyriboaldolase</shortName>
    </alternativeName>
</protein>
<proteinExistence type="inferred from homology"/>